<accession>A0A438DH96</accession>
<dbReference type="Proteomes" id="UP000288805">
    <property type="component" value="Unassembled WGS sequence"/>
</dbReference>
<organism evidence="1 2">
    <name type="scientific">Vitis vinifera</name>
    <name type="common">Grape</name>
    <dbReference type="NCBI Taxonomy" id="29760"/>
    <lineage>
        <taxon>Eukaryota</taxon>
        <taxon>Viridiplantae</taxon>
        <taxon>Streptophyta</taxon>
        <taxon>Embryophyta</taxon>
        <taxon>Tracheophyta</taxon>
        <taxon>Spermatophyta</taxon>
        <taxon>Magnoliopsida</taxon>
        <taxon>eudicotyledons</taxon>
        <taxon>Gunneridae</taxon>
        <taxon>Pentapetalae</taxon>
        <taxon>rosids</taxon>
        <taxon>Vitales</taxon>
        <taxon>Vitaceae</taxon>
        <taxon>Viteae</taxon>
        <taxon>Vitis</taxon>
    </lineage>
</organism>
<reference evidence="1 2" key="1">
    <citation type="journal article" date="2018" name="PLoS Genet.">
        <title>Population sequencing reveals clonal diversity and ancestral inbreeding in the grapevine cultivar Chardonnay.</title>
        <authorList>
            <person name="Roach M.J."/>
            <person name="Johnson D.L."/>
            <person name="Bohlmann J."/>
            <person name="van Vuuren H.J."/>
            <person name="Jones S.J."/>
            <person name="Pretorius I.S."/>
            <person name="Schmidt S.A."/>
            <person name="Borneman A.R."/>
        </authorList>
    </citation>
    <scope>NUCLEOTIDE SEQUENCE [LARGE SCALE GENOMIC DNA]</scope>
    <source>
        <strain evidence="2">cv. Chardonnay</strain>
        <tissue evidence="1">Leaf</tissue>
    </source>
</reference>
<protein>
    <submittedName>
        <fullName evidence="1">Uncharacterized protein</fullName>
    </submittedName>
</protein>
<sequence length="110" mass="11241">MVGNEAALPTGNIGSYTHGHHMGVVRLMIGNEMGPPYGNIGVGVPYGNNPTGAIIGNEMGQLAYGDDVGGGMELLRANVAPSRSSRSGVNIMGLPQGNIASRSCGNNNFI</sequence>
<name>A0A438DH96_VITVI</name>
<evidence type="ECO:0000313" key="2">
    <source>
        <dbReference type="Proteomes" id="UP000288805"/>
    </source>
</evidence>
<dbReference type="EMBL" id="QGNW01001624">
    <property type="protein sequence ID" value="RVW34789.1"/>
    <property type="molecule type" value="Genomic_DNA"/>
</dbReference>
<evidence type="ECO:0000313" key="1">
    <source>
        <dbReference type="EMBL" id="RVW34789.1"/>
    </source>
</evidence>
<dbReference type="AlphaFoldDB" id="A0A438DH96"/>
<gene>
    <name evidence="1" type="ORF">CK203_104441</name>
</gene>
<proteinExistence type="predicted"/>
<comment type="caution">
    <text evidence="1">The sequence shown here is derived from an EMBL/GenBank/DDBJ whole genome shotgun (WGS) entry which is preliminary data.</text>
</comment>